<comment type="caution">
    <text evidence="2">The sequence shown here is derived from an EMBL/GenBank/DDBJ whole genome shotgun (WGS) entry which is preliminary data.</text>
</comment>
<evidence type="ECO:0000313" key="2">
    <source>
        <dbReference type="EMBL" id="MCQ4120413.1"/>
    </source>
</evidence>
<dbReference type="Proteomes" id="UP001524501">
    <property type="component" value="Unassembled WGS sequence"/>
</dbReference>
<accession>A0ABT1QDQ1</accession>
<sequence>MGFLDSVRLAASLPTLLATRTPVPQAASPFASTPNHLNQVVWPDLLGADWLPMTRVEAMAVPAIARARRLLAGTAARIPLRAYAGESDTPLPVQPRWLDSTAGVLSPFHRMLWTIDDLMFYGWSLWSVARDADGQLTAADRVLWERWEFDAEGRVLVDEKLAANESVILIPGLDEGLLTFAARTIRHASHLITAADRAAETPSAQLELHQTNDVPMTDEAIGKLVTQWAEARRGKNGGVAYTNAAIEVKEHGAAAEHLLIEGRNASAVDVARATGIPASLLDATGIASTLTYETTAGRNAEFIDYGLAPFLAAVSARLGMDDVVPSGVRLAFDPTDFVGTTLEVGTPDDGGPRSPAPTGGPASLPVGAGSTRQENDR</sequence>
<dbReference type="EMBL" id="JANFQF010000011">
    <property type="protein sequence ID" value="MCQ4120413.1"/>
    <property type="molecule type" value="Genomic_DNA"/>
</dbReference>
<name>A0ABT1QDQ1_9NOCA</name>
<gene>
    <name evidence="2" type="ORF">NOF53_14735</name>
</gene>
<protein>
    <submittedName>
        <fullName evidence="2">Phage portal protein</fullName>
    </submittedName>
</protein>
<dbReference type="Gene3D" id="3.30.1120.70">
    <property type="match status" value="1"/>
</dbReference>
<evidence type="ECO:0000313" key="3">
    <source>
        <dbReference type="Proteomes" id="UP001524501"/>
    </source>
</evidence>
<dbReference type="Gene3D" id="1.20.1270.210">
    <property type="match status" value="1"/>
</dbReference>
<dbReference type="InterPro" id="IPR006944">
    <property type="entry name" value="Phage/GTA_portal"/>
</dbReference>
<dbReference type="RefSeq" id="WP_255969713.1">
    <property type="nucleotide sequence ID" value="NZ_JANFQF010000011.1"/>
</dbReference>
<organism evidence="2 3">
    <name type="scientific">Rhodococcus tibetensis</name>
    <dbReference type="NCBI Taxonomy" id="2965064"/>
    <lineage>
        <taxon>Bacteria</taxon>
        <taxon>Bacillati</taxon>
        <taxon>Actinomycetota</taxon>
        <taxon>Actinomycetes</taxon>
        <taxon>Mycobacteriales</taxon>
        <taxon>Nocardiaceae</taxon>
        <taxon>Rhodococcus</taxon>
    </lineage>
</organism>
<keyword evidence="3" id="KW-1185">Reference proteome</keyword>
<feature type="region of interest" description="Disordered" evidence="1">
    <location>
        <begin position="339"/>
        <end position="377"/>
    </location>
</feature>
<proteinExistence type="predicted"/>
<dbReference type="Gene3D" id="3.40.140.120">
    <property type="match status" value="1"/>
</dbReference>
<reference evidence="2 3" key="1">
    <citation type="submission" date="2022-07" db="EMBL/GenBank/DDBJ databases">
        <title>Degradation activity of malathion, p-nitrophenol and potential low-temperature adaptation strategy of Rhodococcus sp. FXJ9.536.</title>
        <authorList>
            <person name="Huang J."/>
            <person name="Huang Y."/>
        </authorList>
    </citation>
    <scope>NUCLEOTIDE SEQUENCE [LARGE SCALE GENOMIC DNA]</scope>
    <source>
        <strain evidence="2 3">FXJ9.536</strain>
    </source>
</reference>
<evidence type="ECO:0000256" key="1">
    <source>
        <dbReference type="SAM" id="MobiDB-lite"/>
    </source>
</evidence>
<dbReference type="Pfam" id="PF04860">
    <property type="entry name" value="Phage_portal"/>
    <property type="match status" value="1"/>
</dbReference>